<dbReference type="PANTHER" id="PTHR30629">
    <property type="entry name" value="PROPHAGE INTEGRASE"/>
    <property type="match status" value="1"/>
</dbReference>
<sequence>MSLTIVEIKNAKPQASDYRLADSQGLFLHVTSAGGKFWRYRYRIGPKEKTLTLGRYPEMGLVAAREVHHEARKLVSEGKDPALEKQKAKIARIEAAKITFRKLAEEWLADQEPIWSVSNAKRVRHRFERDLYPLFGNLPIGQIESAPILRALRKIEARGSIETAKRVRGYIKSVFRRAKGEGLVEHAILLEIDEIKDALKPARRGSKQPALTEVPETLEFQKAVDRSTSSLTVKLASRLLALTLVRVGVLRTALWSEFEGIDWDNPDAIPNAPIWRIPASRMKLDVEDKGNPAFGHDVPLPHQAVEVLRALRPLTGGFALLFPNSKSWREPMSDAALSTMYKRMGGGRYKNVMVPHGWRSSFSTIMNERAAELERDGDRMVIDLVLAHVPPGVSASEWSYNRSRYRKPRGTLIQIWADLITCGLDPAQDVVSRYLNGSLEDQQ</sequence>
<dbReference type="Gene3D" id="3.30.160.390">
    <property type="entry name" value="Integrase, DNA-binding domain"/>
    <property type="match status" value="1"/>
</dbReference>
<dbReference type="EMBL" id="QRAL01000039">
    <property type="protein sequence ID" value="RSU50597.1"/>
    <property type="molecule type" value="Genomic_DNA"/>
</dbReference>
<dbReference type="Gene3D" id="1.10.150.130">
    <property type="match status" value="1"/>
</dbReference>
<evidence type="ECO:0000256" key="3">
    <source>
        <dbReference type="ARBA" id="ARBA00023125"/>
    </source>
</evidence>
<dbReference type="Proteomes" id="UP000287401">
    <property type="component" value="Unassembled WGS sequence"/>
</dbReference>
<protein>
    <submittedName>
        <fullName evidence="7">DUF4102 domain-containing protein</fullName>
    </submittedName>
</protein>
<dbReference type="InterPro" id="IPR011010">
    <property type="entry name" value="DNA_brk_join_enz"/>
</dbReference>
<dbReference type="GO" id="GO:0003677">
    <property type="term" value="F:DNA binding"/>
    <property type="evidence" value="ECO:0007669"/>
    <property type="project" value="UniProtKB-UniRule"/>
</dbReference>
<feature type="domain" description="Core-binding (CB)" evidence="6">
    <location>
        <begin position="98"/>
        <end position="179"/>
    </location>
</feature>
<evidence type="ECO:0000259" key="6">
    <source>
        <dbReference type="PROSITE" id="PS51900"/>
    </source>
</evidence>
<dbReference type="AlphaFoldDB" id="A0A430BIU8"/>
<reference evidence="7 8" key="1">
    <citation type="submission" date="2018-07" db="EMBL/GenBank/DDBJ databases">
        <title>Genomic and Epidemiologic Investigation of an Indolent Hospital Outbreak.</title>
        <authorList>
            <person name="Johnson R.C."/>
            <person name="Deming C."/>
            <person name="Conlan S."/>
            <person name="Zellmer C.J."/>
            <person name="Michelin A.V."/>
            <person name="Lee-Lin S."/>
            <person name="Thomas P.J."/>
            <person name="Park M."/>
            <person name="Weingarten R.A."/>
            <person name="Less J."/>
            <person name="Dekker J.P."/>
            <person name="Frank K.M."/>
            <person name="Musser K.A."/>
            <person name="Mcquiston J.R."/>
            <person name="Henderson D.K."/>
            <person name="Lau A.F."/>
            <person name="Palmore T.N."/>
            <person name="Segre J.A."/>
        </authorList>
    </citation>
    <scope>NUCLEOTIDE SEQUENCE [LARGE SCALE GENOMIC DNA]</scope>
    <source>
        <strain evidence="7 8">SK-NIH.Env6_1116</strain>
    </source>
</reference>
<evidence type="ECO:0000256" key="5">
    <source>
        <dbReference type="PROSITE-ProRule" id="PRU01248"/>
    </source>
</evidence>
<dbReference type="InterPro" id="IPR038488">
    <property type="entry name" value="Integrase_DNA-bd_sf"/>
</dbReference>
<dbReference type="RefSeq" id="WP_125999758.1">
    <property type="nucleotide sequence ID" value="NZ_QRAL01000039.1"/>
</dbReference>
<gene>
    <name evidence="7" type="ORF">DAH51_22485</name>
</gene>
<accession>A0A430BIU8</accession>
<keyword evidence="3 5" id="KW-0238">DNA-binding</keyword>
<dbReference type="Gene3D" id="1.10.443.10">
    <property type="entry name" value="Intergrase catalytic core"/>
    <property type="match status" value="1"/>
</dbReference>
<dbReference type="InterPro" id="IPR050808">
    <property type="entry name" value="Phage_Integrase"/>
</dbReference>
<comment type="caution">
    <text evidence="7">The sequence shown here is derived from an EMBL/GenBank/DDBJ whole genome shotgun (WGS) entry which is preliminary data.</text>
</comment>
<evidence type="ECO:0000256" key="4">
    <source>
        <dbReference type="ARBA" id="ARBA00023172"/>
    </source>
</evidence>
<dbReference type="GO" id="GO:0015074">
    <property type="term" value="P:DNA integration"/>
    <property type="evidence" value="ECO:0007669"/>
    <property type="project" value="UniProtKB-KW"/>
</dbReference>
<dbReference type="InterPro" id="IPR010998">
    <property type="entry name" value="Integrase_recombinase_N"/>
</dbReference>
<dbReference type="InterPro" id="IPR025166">
    <property type="entry name" value="Integrase_DNA_bind_dom"/>
</dbReference>
<evidence type="ECO:0000256" key="2">
    <source>
        <dbReference type="ARBA" id="ARBA00022908"/>
    </source>
</evidence>
<keyword evidence="2" id="KW-0229">DNA integration</keyword>
<proteinExistence type="inferred from homology"/>
<dbReference type="SUPFAM" id="SSF56349">
    <property type="entry name" value="DNA breaking-rejoining enzymes"/>
    <property type="match status" value="1"/>
</dbReference>
<dbReference type="PROSITE" id="PS51900">
    <property type="entry name" value="CB"/>
    <property type="match status" value="1"/>
</dbReference>
<evidence type="ECO:0000313" key="7">
    <source>
        <dbReference type="EMBL" id="RSU50597.1"/>
    </source>
</evidence>
<keyword evidence="4" id="KW-0233">DNA recombination</keyword>
<evidence type="ECO:0000313" key="8">
    <source>
        <dbReference type="Proteomes" id="UP000287401"/>
    </source>
</evidence>
<dbReference type="InterPro" id="IPR013762">
    <property type="entry name" value="Integrase-like_cat_sf"/>
</dbReference>
<dbReference type="InterPro" id="IPR053876">
    <property type="entry name" value="Phage_int_M"/>
</dbReference>
<dbReference type="GO" id="GO:0006310">
    <property type="term" value="P:DNA recombination"/>
    <property type="evidence" value="ECO:0007669"/>
    <property type="project" value="UniProtKB-KW"/>
</dbReference>
<dbReference type="CDD" id="cd00801">
    <property type="entry name" value="INT_P4_C"/>
    <property type="match status" value="1"/>
</dbReference>
<organism evidence="7 8">
    <name type="scientific">Sphingobium yanoikuyae</name>
    <name type="common">Sphingomonas yanoikuyae</name>
    <dbReference type="NCBI Taxonomy" id="13690"/>
    <lineage>
        <taxon>Bacteria</taxon>
        <taxon>Pseudomonadati</taxon>
        <taxon>Pseudomonadota</taxon>
        <taxon>Alphaproteobacteria</taxon>
        <taxon>Sphingomonadales</taxon>
        <taxon>Sphingomonadaceae</taxon>
        <taxon>Sphingobium</taxon>
    </lineage>
</organism>
<dbReference type="Pfam" id="PF13356">
    <property type="entry name" value="Arm-DNA-bind_3"/>
    <property type="match status" value="1"/>
</dbReference>
<evidence type="ECO:0000256" key="1">
    <source>
        <dbReference type="ARBA" id="ARBA00008857"/>
    </source>
</evidence>
<dbReference type="InterPro" id="IPR044068">
    <property type="entry name" value="CB"/>
</dbReference>
<dbReference type="Pfam" id="PF22022">
    <property type="entry name" value="Phage_int_M"/>
    <property type="match status" value="1"/>
</dbReference>
<name>A0A430BIU8_SPHYA</name>
<dbReference type="PANTHER" id="PTHR30629:SF2">
    <property type="entry name" value="PROPHAGE INTEGRASE INTS-RELATED"/>
    <property type="match status" value="1"/>
</dbReference>
<comment type="similarity">
    <text evidence="1">Belongs to the 'phage' integrase family.</text>
</comment>